<evidence type="ECO:0000256" key="2">
    <source>
        <dbReference type="ARBA" id="ARBA00023315"/>
    </source>
</evidence>
<keyword evidence="6" id="KW-1185">Reference proteome</keyword>
<gene>
    <name evidence="5" type="ORF">C1O66_10310</name>
</gene>
<keyword evidence="1 5" id="KW-0808">Transferase</keyword>
<feature type="domain" description="N-acetyltransferase" evidence="4">
    <location>
        <begin position="26"/>
        <end position="174"/>
    </location>
</feature>
<dbReference type="Proteomes" id="UP000235916">
    <property type="component" value="Unassembled WGS sequence"/>
</dbReference>
<dbReference type="PANTHER" id="PTHR43877">
    <property type="entry name" value="AMINOALKYLPHOSPHONATE N-ACETYLTRANSFERASE-RELATED-RELATED"/>
    <property type="match status" value="1"/>
</dbReference>
<dbReference type="InterPro" id="IPR016181">
    <property type="entry name" value="Acyl_CoA_acyltransferase"/>
</dbReference>
<dbReference type="AlphaFoldDB" id="A0A2N8KWQ1"/>
<dbReference type="PROSITE" id="PS51186">
    <property type="entry name" value="GNAT"/>
    <property type="match status" value="1"/>
</dbReference>
<sequence length="174" mass="18257">MAASAAFTTSCWRPWPSAPPAAEVGLRLRAACRADVGAMFHIRAHTQDNAISPERLAELGITPATLGAAFDDSAVCGWLAVDDEAQAVGFCNVDPASGEVLVLAVLSGQEGQGVGRALLEAAVTHLQSVGSPPPWLMAGVNPALRAHGFYRAQGWRPSGRRDAQGDEELRLDTD</sequence>
<dbReference type="Pfam" id="PF13508">
    <property type="entry name" value="Acetyltransf_7"/>
    <property type="match status" value="1"/>
</dbReference>
<dbReference type="InterPro" id="IPR050832">
    <property type="entry name" value="Bact_Acetyltransf"/>
</dbReference>
<reference evidence="5 6" key="1">
    <citation type="submission" date="2018-01" db="EMBL/GenBank/DDBJ databases">
        <title>Draft genome sequence of Paucibacter aquatile CR182 isolated from freshwater of the Nakdong River.</title>
        <authorList>
            <person name="Choi A."/>
            <person name="Chung E.J."/>
        </authorList>
    </citation>
    <scope>NUCLEOTIDE SEQUENCE [LARGE SCALE GENOMIC DNA]</scope>
    <source>
        <strain evidence="5 6">CR182</strain>
    </source>
</reference>
<dbReference type="Gene3D" id="3.40.630.30">
    <property type="match status" value="1"/>
</dbReference>
<dbReference type="PANTHER" id="PTHR43877:SF2">
    <property type="entry name" value="AMINOALKYLPHOSPHONATE N-ACETYLTRANSFERASE-RELATED"/>
    <property type="match status" value="1"/>
</dbReference>
<evidence type="ECO:0000313" key="6">
    <source>
        <dbReference type="Proteomes" id="UP000235916"/>
    </source>
</evidence>
<name>A0A2N8KWQ1_9BURK</name>
<proteinExistence type="predicted"/>
<dbReference type="GO" id="GO:0016747">
    <property type="term" value="F:acyltransferase activity, transferring groups other than amino-acyl groups"/>
    <property type="evidence" value="ECO:0007669"/>
    <property type="project" value="InterPro"/>
</dbReference>
<dbReference type="SUPFAM" id="SSF55729">
    <property type="entry name" value="Acyl-CoA N-acyltransferases (Nat)"/>
    <property type="match status" value="1"/>
</dbReference>
<evidence type="ECO:0000256" key="3">
    <source>
        <dbReference type="SAM" id="MobiDB-lite"/>
    </source>
</evidence>
<evidence type="ECO:0000313" key="5">
    <source>
        <dbReference type="EMBL" id="PND37880.1"/>
    </source>
</evidence>
<feature type="compositionally biased region" description="Basic and acidic residues" evidence="3">
    <location>
        <begin position="159"/>
        <end position="174"/>
    </location>
</feature>
<protein>
    <submittedName>
        <fullName evidence="5">N-acetyltransferase</fullName>
    </submittedName>
</protein>
<evidence type="ECO:0000259" key="4">
    <source>
        <dbReference type="PROSITE" id="PS51186"/>
    </source>
</evidence>
<dbReference type="CDD" id="cd04301">
    <property type="entry name" value="NAT_SF"/>
    <property type="match status" value="1"/>
</dbReference>
<dbReference type="EMBL" id="POSP01000003">
    <property type="protein sequence ID" value="PND37880.1"/>
    <property type="molecule type" value="Genomic_DNA"/>
</dbReference>
<feature type="region of interest" description="Disordered" evidence="3">
    <location>
        <begin position="155"/>
        <end position="174"/>
    </location>
</feature>
<dbReference type="InterPro" id="IPR000182">
    <property type="entry name" value="GNAT_dom"/>
</dbReference>
<organism evidence="5 6">
    <name type="scientific">Kinneretia aquatilis</name>
    <dbReference type="NCBI Taxonomy" id="2070761"/>
    <lineage>
        <taxon>Bacteria</taxon>
        <taxon>Pseudomonadati</taxon>
        <taxon>Pseudomonadota</taxon>
        <taxon>Betaproteobacteria</taxon>
        <taxon>Burkholderiales</taxon>
        <taxon>Sphaerotilaceae</taxon>
        <taxon>Roseateles</taxon>
    </lineage>
</organism>
<accession>A0A2N8KWQ1</accession>
<comment type="caution">
    <text evidence="5">The sequence shown here is derived from an EMBL/GenBank/DDBJ whole genome shotgun (WGS) entry which is preliminary data.</text>
</comment>
<keyword evidence="2" id="KW-0012">Acyltransferase</keyword>
<evidence type="ECO:0000256" key="1">
    <source>
        <dbReference type="ARBA" id="ARBA00022679"/>
    </source>
</evidence>
<dbReference type="OrthoDB" id="7356080at2"/>